<sequence>MSGYERGFVRILTSTWKAGRNTVTAGATLGAAGPDTGGADRAADEDERELPGARQNARQGVTTCPCPAARSGIPPRIPAMHRRRREPPPTRNAEGIADLAPKLGRRPTHGGET</sequence>
<feature type="region of interest" description="Disordered" evidence="1">
    <location>
        <begin position="26"/>
        <end position="113"/>
    </location>
</feature>
<keyword evidence="3" id="KW-1185">Reference proteome</keyword>
<gene>
    <name evidence="2" type="ORF">GCM10010421_19050</name>
</gene>
<organism evidence="2 3">
    <name type="scientific">Streptomyces glaucus</name>
    <dbReference type="NCBI Taxonomy" id="284029"/>
    <lineage>
        <taxon>Bacteria</taxon>
        <taxon>Bacillati</taxon>
        <taxon>Actinomycetota</taxon>
        <taxon>Actinomycetes</taxon>
        <taxon>Kitasatosporales</taxon>
        <taxon>Streptomycetaceae</taxon>
        <taxon>Streptomyces</taxon>
    </lineage>
</organism>
<evidence type="ECO:0000256" key="1">
    <source>
        <dbReference type="SAM" id="MobiDB-lite"/>
    </source>
</evidence>
<evidence type="ECO:0000313" key="3">
    <source>
        <dbReference type="Proteomes" id="UP001500460"/>
    </source>
</evidence>
<proteinExistence type="predicted"/>
<dbReference type="Proteomes" id="UP001500460">
    <property type="component" value="Unassembled WGS sequence"/>
</dbReference>
<evidence type="ECO:0008006" key="4">
    <source>
        <dbReference type="Google" id="ProtNLM"/>
    </source>
</evidence>
<accession>A0ABP5WMM6</accession>
<protein>
    <recommendedName>
        <fullName evidence="4">Secreted protein</fullName>
    </recommendedName>
</protein>
<comment type="caution">
    <text evidence="2">The sequence shown here is derived from an EMBL/GenBank/DDBJ whole genome shotgun (WGS) entry which is preliminary data.</text>
</comment>
<feature type="compositionally biased region" description="Basic residues" evidence="1">
    <location>
        <begin position="103"/>
        <end position="113"/>
    </location>
</feature>
<name>A0ABP5WMM6_9ACTN</name>
<dbReference type="EMBL" id="BAAATK010000009">
    <property type="protein sequence ID" value="GAA2430860.1"/>
    <property type="molecule type" value="Genomic_DNA"/>
</dbReference>
<evidence type="ECO:0000313" key="2">
    <source>
        <dbReference type="EMBL" id="GAA2430860.1"/>
    </source>
</evidence>
<feature type="compositionally biased region" description="Low complexity" evidence="1">
    <location>
        <begin position="26"/>
        <end position="40"/>
    </location>
</feature>
<reference evidence="3" key="1">
    <citation type="journal article" date="2019" name="Int. J. Syst. Evol. Microbiol.">
        <title>The Global Catalogue of Microorganisms (GCM) 10K type strain sequencing project: providing services to taxonomists for standard genome sequencing and annotation.</title>
        <authorList>
            <consortium name="The Broad Institute Genomics Platform"/>
            <consortium name="The Broad Institute Genome Sequencing Center for Infectious Disease"/>
            <person name="Wu L."/>
            <person name="Ma J."/>
        </authorList>
    </citation>
    <scope>NUCLEOTIDE SEQUENCE [LARGE SCALE GENOMIC DNA]</scope>
    <source>
        <strain evidence="3">JCM 6922</strain>
    </source>
</reference>